<dbReference type="InterPro" id="IPR027484">
    <property type="entry name" value="PInositol-4-P-5-kinase_N"/>
</dbReference>
<reference evidence="5 6" key="1">
    <citation type="submission" date="2013-12" db="EMBL/GenBank/DDBJ databases">
        <title>Draft genome of the parsitic nematode Ancylostoma duodenale.</title>
        <authorList>
            <person name="Mitreva M."/>
        </authorList>
    </citation>
    <scope>NUCLEOTIDE SEQUENCE [LARGE SCALE GENOMIC DNA]</scope>
    <source>
        <strain evidence="5 6">Zhejiang</strain>
    </source>
</reference>
<name>A0A0C2GM61_9BILA</name>
<proteinExistence type="predicted"/>
<gene>
    <name evidence="5" type="ORF">ANCDUO_09696</name>
</gene>
<feature type="region of interest" description="Disordered" evidence="3">
    <location>
        <begin position="1"/>
        <end position="22"/>
    </location>
</feature>
<feature type="compositionally biased region" description="Polar residues" evidence="3">
    <location>
        <begin position="1"/>
        <end position="10"/>
    </location>
</feature>
<protein>
    <recommendedName>
        <fullName evidence="1">1-phosphatidylinositol-3-phosphate 5-kinase</fullName>
        <ecNumber evidence="1">2.7.1.150</ecNumber>
    </recommendedName>
</protein>
<feature type="domain" description="PIPK" evidence="4">
    <location>
        <begin position="815"/>
        <end position="1021"/>
    </location>
</feature>
<accession>A0A0C2GM61</accession>
<dbReference type="OrthoDB" id="158357at2759"/>
<keyword evidence="6" id="KW-1185">Reference proteome</keyword>
<evidence type="ECO:0000259" key="4">
    <source>
        <dbReference type="PROSITE" id="PS51455"/>
    </source>
</evidence>
<keyword evidence="2" id="KW-0418">Kinase</keyword>
<evidence type="ECO:0000313" key="5">
    <source>
        <dbReference type="EMBL" id="KIH60059.1"/>
    </source>
</evidence>
<dbReference type="PANTHER" id="PTHR45748">
    <property type="entry name" value="1-PHOSPHATIDYLINOSITOL 3-PHOSPHATE 5-KINASE-RELATED"/>
    <property type="match status" value="1"/>
</dbReference>
<dbReference type="Pfam" id="PF00118">
    <property type="entry name" value="Cpn60_TCP1"/>
    <property type="match status" value="1"/>
</dbReference>
<dbReference type="InterPro" id="IPR002498">
    <property type="entry name" value="PInositol-4-P-4/5-kinase_core"/>
</dbReference>
<dbReference type="GO" id="GO:0005524">
    <property type="term" value="F:ATP binding"/>
    <property type="evidence" value="ECO:0007669"/>
    <property type="project" value="UniProtKB-UniRule"/>
</dbReference>
<evidence type="ECO:0000256" key="2">
    <source>
        <dbReference type="PROSITE-ProRule" id="PRU00781"/>
    </source>
</evidence>
<dbReference type="EC" id="2.7.1.150" evidence="1"/>
<dbReference type="Proteomes" id="UP000054047">
    <property type="component" value="Unassembled WGS sequence"/>
</dbReference>
<dbReference type="InterPro" id="IPR027409">
    <property type="entry name" value="GroEL-like_apical_dom_sf"/>
</dbReference>
<evidence type="ECO:0000256" key="1">
    <source>
        <dbReference type="ARBA" id="ARBA00012009"/>
    </source>
</evidence>
<dbReference type="GO" id="GO:0010008">
    <property type="term" value="C:endosome membrane"/>
    <property type="evidence" value="ECO:0007669"/>
    <property type="project" value="TreeGrafter"/>
</dbReference>
<dbReference type="EMBL" id="KN731315">
    <property type="protein sequence ID" value="KIH60059.1"/>
    <property type="molecule type" value="Genomic_DNA"/>
</dbReference>
<dbReference type="Gene3D" id="3.30.800.10">
    <property type="entry name" value="Phosphatidylinositol Phosphate Kinase II Beta"/>
    <property type="match status" value="1"/>
</dbReference>
<dbReference type="PROSITE" id="PS51455">
    <property type="entry name" value="PIPK"/>
    <property type="match status" value="1"/>
</dbReference>
<keyword evidence="2" id="KW-0547">Nucleotide-binding</keyword>
<dbReference type="AlphaFoldDB" id="A0A0C2GM61"/>
<dbReference type="GO" id="GO:0000285">
    <property type="term" value="F:1-phosphatidylinositol-3-phosphate 5-kinase activity"/>
    <property type="evidence" value="ECO:0007669"/>
    <property type="project" value="UniProtKB-EC"/>
</dbReference>
<organism evidence="5 6">
    <name type="scientific">Ancylostoma duodenale</name>
    <dbReference type="NCBI Taxonomy" id="51022"/>
    <lineage>
        <taxon>Eukaryota</taxon>
        <taxon>Metazoa</taxon>
        <taxon>Ecdysozoa</taxon>
        <taxon>Nematoda</taxon>
        <taxon>Chromadorea</taxon>
        <taxon>Rhabditida</taxon>
        <taxon>Rhabditina</taxon>
        <taxon>Rhabditomorpha</taxon>
        <taxon>Strongyloidea</taxon>
        <taxon>Ancylostomatidae</taxon>
        <taxon>Ancylostomatinae</taxon>
        <taxon>Ancylostoma</taxon>
    </lineage>
</organism>
<dbReference type="GO" id="GO:0046854">
    <property type="term" value="P:phosphatidylinositol phosphate biosynthetic process"/>
    <property type="evidence" value="ECO:0007669"/>
    <property type="project" value="TreeGrafter"/>
</dbReference>
<dbReference type="FunFam" id="3.50.7.10:FF:000007">
    <property type="entry name" value="1-phosphatidylinositol 3-phosphate 5-kinase isoform X1"/>
    <property type="match status" value="1"/>
</dbReference>
<keyword evidence="2" id="KW-0067">ATP-binding</keyword>
<dbReference type="Pfam" id="PF01504">
    <property type="entry name" value="PIP5K"/>
    <property type="match status" value="1"/>
</dbReference>
<dbReference type="SUPFAM" id="SSF56104">
    <property type="entry name" value="SAICAR synthase-like"/>
    <property type="match status" value="1"/>
</dbReference>
<dbReference type="SUPFAM" id="SSF52029">
    <property type="entry name" value="GroEL apical domain-like"/>
    <property type="match status" value="1"/>
</dbReference>
<keyword evidence="2" id="KW-0808">Transferase</keyword>
<evidence type="ECO:0000256" key="3">
    <source>
        <dbReference type="SAM" id="MobiDB-lite"/>
    </source>
</evidence>
<dbReference type="Gene3D" id="3.50.7.10">
    <property type="entry name" value="GroEL"/>
    <property type="match status" value="1"/>
</dbReference>
<feature type="compositionally biased region" description="Basic and acidic residues" evidence="3">
    <location>
        <begin position="12"/>
        <end position="22"/>
    </location>
</feature>
<feature type="region of interest" description="Disordered" evidence="3">
    <location>
        <begin position="840"/>
        <end position="861"/>
    </location>
</feature>
<dbReference type="InterPro" id="IPR002423">
    <property type="entry name" value="Cpn60/GroEL/TCP-1"/>
</dbReference>
<sequence>MNNLPFSSANAEGKELSLDDYDRKSRNSVVHPAENDFDPFPISIERVTPEKVGEKKPLSAKWKPIILNLAKEIAHTVKVDVARRRDDMSILSYVHVKKLYVEQEEPSSELVWGVVCSKSVQHESMAEPLKDASVMIVAGSIEYERVPGRLSSLEPILCQEGEFLAKQVERILSRRPSILLVEGNVSKLASDLLREAGVRLVVNVSAQVLHRVARSTGADILPSSDAQLIQQNIGFCPYFTQRSVSFKDGRRKLLLQHIIILVFQIMDECPPDRGCSVLIKGADARELKAVKRILLFLTSLLYSSRLEKAFLNMFNVRMAHQIPNCDVCEARRENIDHSNEKSDFELALADSVLCTSPFIDHEPPYLKSARGKNCSLLPYFNVPVYQFFNEKDFDARVDDESSEVHRQLSQQCKTPMPDSPRHFYAFNGARDANNKKDLAAFRAISGAIFKKRIHLRNLKTPPRADSRERQHSRRHDILDPYVHQRIAVLFGSFSPKSPNAPYFCVRPWVVNMEFYGPHDMTLGEFLTKYCFNKSYECPSSNCEVPMLDHSRKLVYGRVCVEVTTQVVVSGTDESINGNTAPGQIYAWTYCNSCKLSSAVVPVNMSVWHLSFGKYLDYIAYSTFSKVRPYNVQFSPVQCRIIPNQYTKQALLDGVTRMASLADDIVRTAEDRLALFTKHDHYSQYAGTFHTVLRQNVRCIKCVHYQFRETRKYAEELKCLDRNIITSNDIYAVKANEALMHIREAIYHLITTWNDQSTVLAATVRAVKRTVEDNGTASETTDIALERIDDPFPSYLHLGLKLQPRVGVVVRDIMDSRGNYKPDIGSIIAYALSSADYEENRRKQREAAKGEQPPLNLNSSSVAQDEQALAAEHLEIEFQDNQASYYVKAYYAARFRLLRKLLVTEGEEAFIRSLSQSTFWTPQGGKSGSFFYRTQDDRFVVKQMSRFEIQSFVEFAPHYFDYVKTAVVENKLTTLCKVYGVFRVGYKSKTTQLKVDILVMEYLFYKHNVNQVWDLKGSLRNR</sequence>
<dbReference type="SMART" id="SM00330">
    <property type="entry name" value="PIPKc"/>
    <property type="match status" value="1"/>
</dbReference>
<dbReference type="PANTHER" id="PTHR45748:SF7">
    <property type="entry name" value="1-PHOSPHATIDYLINOSITOL 3-PHOSPHATE 5-KINASE-RELATED"/>
    <property type="match status" value="1"/>
</dbReference>
<evidence type="ECO:0000313" key="6">
    <source>
        <dbReference type="Proteomes" id="UP000054047"/>
    </source>
</evidence>